<organism evidence="3 4">
    <name type="scientific">Metapseudomonas furukawaii</name>
    <name type="common">Pseudomonas furukawaii</name>
    <dbReference type="NCBI Taxonomy" id="1149133"/>
    <lineage>
        <taxon>Bacteria</taxon>
        <taxon>Pseudomonadati</taxon>
        <taxon>Pseudomonadota</taxon>
        <taxon>Gammaproteobacteria</taxon>
        <taxon>Pseudomonadales</taxon>
        <taxon>Pseudomonadaceae</taxon>
        <taxon>Metapseudomonas</taxon>
    </lineage>
</organism>
<dbReference type="AlphaFoldDB" id="A0AAD1FDK6"/>
<name>A0AAD1FDK6_METFU</name>
<dbReference type="Pfam" id="PF07905">
    <property type="entry name" value="PucR"/>
    <property type="match status" value="1"/>
</dbReference>
<accession>A0AAD1FDK6</accession>
<sequence>MPLNLRDLLGLPERRSRLLSGAAGLDRPVRWAHVCELPDPTEWLGEGDLLMTTGLGTPATAEEQRRYLHRLAFRWTRSSSVAGSPHGGQCAFRQSEAPDKADGLRGSR</sequence>
<proteinExistence type="predicted"/>
<evidence type="ECO:0000313" key="4">
    <source>
        <dbReference type="Proteomes" id="UP000218554"/>
    </source>
</evidence>
<evidence type="ECO:0000313" key="3">
    <source>
        <dbReference type="EMBL" id="BAU71803.1"/>
    </source>
</evidence>
<feature type="compositionally biased region" description="Basic and acidic residues" evidence="1">
    <location>
        <begin position="96"/>
        <end position="108"/>
    </location>
</feature>
<dbReference type="InterPro" id="IPR012914">
    <property type="entry name" value="PucR_dom"/>
</dbReference>
<dbReference type="EMBL" id="AP014862">
    <property type="protein sequence ID" value="BAU71803.1"/>
    <property type="molecule type" value="Genomic_DNA"/>
</dbReference>
<feature type="region of interest" description="Disordered" evidence="1">
    <location>
        <begin position="79"/>
        <end position="108"/>
    </location>
</feature>
<reference evidence="3 4" key="2">
    <citation type="journal article" date="2017" name="Int. J. Syst. Evol. Microbiol.">
        <title>Pseudomonas furukawaii sp. nov., a polychlorinated biphenyl-degrading bacterium isolated from biphenyl-contaminated soil in Japan.</title>
        <authorList>
            <person name="Kimura N."/>
            <person name="Watanabe T."/>
            <person name="Suenaga H."/>
            <person name="Fujihara H."/>
            <person name="Futagami T."/>
            <person name="Goto M."/>
            <person name="Hanada S."/>
            <person name="Hirose J."/>
        </authorList>
    </citation>
    <scope>NUCLEOTIDE SEQUENCE [LARGE SCALE GENOMIC DNA]</scope>
    <source>
        <strain evidence="4">DSM 10086 / NBRC 110670 / KF707</strain>
    </source>
</reference>
<reference evidence="4" key="1">
    <citation type="submission" date="2015-05" db="EMBL/GenBank/DDBJ databases">
        <title>Draft genome sequencing of a biphenyl-degrading bacterium, Pseudomonas balearica KF707 (=NBRC110670).</title>
        <authorList>
            <person name="Kimura N."/>
            <person name="Hirose J."/>
            <person name="Watanabe T."/>
            <person name="Suenaga H."/>
            <person name="Fujihara H."/>
            <person name="Noguchi M."/>
            <person name="Hashimoto M."/>
            <person name="Shimodaira J."/>
            <person name="Tsuchikane K."/>
            <person name="Hosoyama A."/>
            <person name="Yamazoe A."/>
            <person name="Fujita N."/>
            <person name="Furukawa K."/>
        </authorList>
    </citation>
    <scope>NUCLEOTIDE SEQUENCE [LARGE SCALE GENOMIC DNA]</scope>
    <source>
        <strain evidence="4">DSM 10086 / NBRC 110670 / KF707</strain>
    </source>
</reference>
<dbReference type="RefSeq" id="WP_003454401.1">
    <property type="nucleotide sequence ID" value="NZ_AJMR01000207.1"/>
</dbReference>
<evidence type="ECO:0000256" key="1">
    <source>
        <dbReference type="SAM" id="MobiDB-lite"/>
    </source>
</evidence>
<evidence type="ECO:0000259" key="2">
    <source>
        <dbReference type="Pfam" id="PF07905"/>
    </source>
</evidence>
<protein>
    <submittedName>
        <fullName evidence="3">Regulator of polyketide synthase expression</fullName>
    </submittedName>
</protein>
<keyword evidence="4" id="KW-1185">Reference proteome</keyword>
<gene>
    <name evidence="3" type="ORF">KF707C_1150</name>
</gene>
<dbReference type="Proteomes" id="UP000218554">
    <property type="component" value="Chromosome"/>
</dbReference>
<feature type="domain" description="Purine catabolism PurC-like" evidence="2">
    <location>
        <begin position="7"/>
        <end position="72"/>
    </location>
</feature>
<dbReference type="KEGG" id="pfuw:KF707C_1150"/>